<sequence>MSQNISRRRMAKGAAWAAPAVAIASAAPAASASPTTPIPVLCTATPTGSITGSKTYSFAVGTLPTYDPDSAGLSDKGTYYNVQLGQFQFNQPLRPDGTPYSGEITGYRMRLAGTAYLQSASGVKSTAEVVQLGTAAAQVIGAGLQQSVSLQTAIPYRLTGQGPANYLQNLSLPVCLTYLDGLTAVATASNECCFYLNVSYTTPKTDGGTAVQTATWSYSVAPLFA</sequence>
<protein>
    <submittedName>
        <fullName evidence="2">Uncharacterized protein</fullName>
    </submittedName>
</protein>
<dbReference type="RefSeq" id="WP_309850381.1">
    <property type="nucleotide sequence ID" value="NZ_BAAAIU010000023.1"/>
</dbReference>
<dbReference type="InterPro" id="IPR006311">
    <property type="entry name" value="TAT_signal"/>
</dbReference>
<accession>A0AAE3YFV9</accession>
<comment type="caution">
    <text evidence="2">The sequence shown here is derived from an EMBL/GenBank/DDBJ whole genome shotgun (WGS) entry which is preliminary data.</text>
</comment>
<reference evidence="2" key="1">
    <citation type="submission" date="2023-07" db="EMBL/GenBank/DDBJ databases">
        <title>Sequencing the genomes of 1000 actinobacteria strains.</title>
        <authorList>
            <person name="Klenk H.-P."/>
        </authorList>
    </citation>
    <scope>NUCLEOTIDE SEQUENCE</scope>
    <source>
        <strain evidence="2">DSM 13988</strain>
    </source>
</reference>
<dbReference type="EMBL" id="JAVDUI010000001">
    <property type="protein sequence ID" value="MDR6891992.1"/>
    <property type="molecule type" value="Genomic_DNA"/>
</dbReference>
<feature type="signal peptide" evidence="1">
    <location>
        <begin position="1"/>
        <end position="32"/>
    </location>
</feature>
<keyword evidence="3" id="KW-1185">Reference proteome</keyword>
<evidence type="ECO:0000313" key="2">
    <source>
        <dbReference type="EMBL" id="MDR6891992.1"/>
    </source>
</evidence>
<dbReference type="PROSITE" id="PS51318">
    <property type="entry name" value="TAT"/>
    <property type="match status" value="1"/>
</dbReference>
<evidence type="ECO:0000256" key="1">
    <source>
        <dbReference type="SAM" id="SignalP"/>
    </source>
</evidence>
<evidence type="ECO:0000313" key="3">
    <source>
        <dbReference type="Proteomes" id="UP001247307"/>
    </source>
</evidence>
<dbReference type="Proteomes" id="UP001247307">
    <property type="component" value="Unassembled WGS sequence"/>
</dbReference>
<keyword evidence="1" id="KW-0732">Signal</keyword>
<gene>
    <name evidence="2" type="ORF">J2S35_000932</name>
</gene>
<proteinExistence type="predicted"/>
<feature type="chain" id="PRO_5042046070" evidence="1">
    <location>
        <begin position="33"/>
        <end position="225"/>
    </location>
</feature>
<name>A0AAE3YFV9_9MICC</name>
<dbReference type="AlphaFoldDB" id="A0AAE3YFV9"/>
<organism evidence="2 3">
    <name type="scientific">Falsarthrobacter nasiphocae</name>
    <dbReference type="NCBI Taxonomy" id="189863"/>
    <lineage>
        <taxon>Bacteria</taxon>
        <taxon>Bacillati</taxon>
        <taxon>Actinomycetota</taxon>
        <taxon>Actinomycetes</taxon>
        <taxon>Micrococcales</taxon>
        <taxon>Micrococcaceae</taxon>
        <taxon>Falsarthrobacter</taxon>
    </lineage>
</organism>